<gene>
    <name evidence="15" type="primary">LOC106593693</name>
</gene>
<comment type="subcellular location">
    <subcellularLocation>
        <location evidence="1">Nucleus</location>
    </subcellularLocation>
</comment>
<dbReference type="PANTHER" id="PTHR24379">
    <property type="entry name" value="KRAB AND ZINC FINGER DOMAIN-CONTAINING"/>
    <property type="match status" value="1"/>
</dbReference>
<keyword evidence="4" id="KW-0677">Repeat</keyword>
<keyword evidence="10" id="KW-0539">Nucleus</keyword>
<dbReference type="FunFam" id="3.30.160.60:FF:002343">
    <property type="entry name" value="Zinc finger protein 33A"/>
    <property type="match status" value="3"/>
</dbReference>
<protein>
    <submittedName>
        <fullName evidence="15">Zinc finger protein 883</fullName>
    </submittedName>
</protein>
<evidence type="ECO:0000256" key="1">
    <source>
        <dbReference type="ARBA" id="ARBA00004123"/>
    </source>
</evidence>
<keyword evidence="9" id="KW-0804">Transcription</keyword>
<dbReference type="FunFam" id="3.30.160.60:FF:000135">
    <property type="entry name" value="Zinc finger protein 358"/>
    <property type="match status" value="1"/>
</dbReference>
<feature type="domain" description="C2H2-type" evidence="13">
    <location>
        <begin position="275"/>
        <end position="302"/>
    </location>
</feature>
<dbReference type="AlphaFoldDB" id="A0A1S3QKN1"/>
<dbReference type="GO" id="GO:0005634">
    <property type="term" value="C:nucleus"/>
    <property type="evidence" value="ECO:0007669"/>
    <property type="project" value="UniProtKB-SubCell"/>
</dbReference>
<reference evidence="15" key="1">
    <citation type="submission" date="2025-08" db="UniProtKB">
        <authorList>
            <consortium name="RefSeq"/>
        </authorList>
    </citation>
    <scope>IDENTIFICATION</scope>
</reference>
<feature type="region of interest" description="Disordered" evidence="12">
    <location>
        <begin position="84"/>
        <end position="138"/>
    </location>
</feature>
<dbReference type="SUPFAM" id="SSF57667">
    <property type="entry name" value="beta-beta-alpha zinc fingers"/>
    <property type="match status" value="5"/>
</dbReference>
<evidence type="ECO:0000256" key="9">
    <source>
        <dbReference type="ARBA" id="ARBA00023163"/>
    </source>
</evidence>
<evidence type="ECO:0000256" key="7">
    <source>
        <dbReference type="ARBA" id="ARBA00023015"/>
    </source>
</evidence>
<keyword evidence="14" id="KW-1185">Reference proteome</keyword>
<feature type="domain" description="C2H2-type" evidence="13">
    <location>
        <begin position="243"/>
        <end position="270"/>
    </location>
</feature>
<evidence type="ECO:0000256" key="11">
    <source>
        <dbReference type="PROSITE-ProRule" id="PRU00042"/>
    </source>
</evidence>
<feature type="domain" description="C2H2-type" evidence="13">
    <location>
        <begin position="383"/>
        <end position="411"/>
    </location>
</feature>
<feature type="domain" description="C2H2-type" evidence="13">
    <location>
        <begin position="443"/>
        <end position="470"/>
    </location>
</feature>
<dbReference type="KEGG" id="sasa:106593693"/>
<keyword evidence="6" id="KW-0862">Zinc</keyword>
<dbReference type="Pfam" id="PF00096">
    <property type="entry name" value="zf-C2H2"/>
    <property type="match status" value="8"/>
</dbReference>
<evidence type="ECO:0000256" key="3">
    <source>
        <dbReference type="ARBA" id="ARBA00022723"/>
    </source>
</evidence>
<comment type="similarity">
    <text evidence="2">Belongs to the krueppel C2H2-type zinc-finger protein family.</text>
</comment>
<evidence type="ECO:0000256" key="10">
    <source>
        <dbReference type="ARBA" id="ARBA00023242"/>
    </source>
</evidence>
<dbReference type="GO" id="GO:0003677">
    <property type="term" value="F:DNA binding"/>
    <property type="evidence" value="ECO:0007669"/>
    <property type="project" value="UniProtKB-KW"/>
</dbReference>
<organism evidence="14 15">
    <name type="scientific">Salmo salar</name>
    <name type="common">Atlantic salmon</name>
    <dbReference type="NCBI Taxonomy" id="8030"/>
    <lineage>
        <taxon>Eukaryota</taxon>
        <taxon>Metazoa</taxon>
        <taxon>Chordata</taxon>
        <taxon>Craniata</taxon>
        <taxon>Vertebrata</taxon>
        <taxon>Euteleostomi</taxon>
        <taxon>Actinopterygii</taxon>
        <taxon>Neopterygii</taxon>
        <taxon>Teleostei</taxon>
        <taxon>Protacanthopterygii</taxon>
        <taxon>Salmoniformes</taxon>
        <taxon>Salmonidae</taxon>
        <taxon>Salmoninae</taxon>
        <taxon>Salmo</taxon>
    </lineage>
</organism>
<dbReference type="Gene3D" id="3.30.160.60">
    <property type="entry name" value="Classic Zinc Finger"/>
    <property type="match status" value="9"/>
</dbReference>
<feature type="domain" description="C2H2-type" evidence="13">
    <location>
        <begin position="478"/>
        <end position="500"/>
    </location>
</feature>
<dbReference type="InterPro" id="IPR036236">
    <property type="entry name" value="Znf_C2H2_sf"/>
</dbReference>
<dbReference type="FunFam" id="3.30.160.60:FF:000690">
    <property type="entry name" value="Zinc finger protein 354C"/>
    <property type="match status" value="1"/>
</dbReference>
<dbReference type="PROSITE" id="PS00028">
    <property type="entry name" value="ZINC_FINGER_C2H2_1"/>
    <property type="match status" value="8"/>
</dbReference>
<evidence type="ECO:0000256" key="12">
    <source>
        <dbReference type="SAM" id="MobiDB-lite"/>
    </source>
</evidence>
<evidence type="ECO:0000313" key="14">
    <source>
        <dbReference type="Proteomes" id="UP001652741"/>
    </source>
</evidence>
<feature type="domain" description="C2H2-type" evidence="13">
    <location>
        <begin position="501"/>
        <end position="523"/>
    </location>
</feature>
<accession>A0A1S3QKN1</accession>
<keyword evidence="7" id="KW-0805">Transcription regulation</keyword>
<keyword evidence="8" id="KW-0238">DNA-binding</keyword>
<evidence type="ECO:0000259" key="13">
    <source>
        <dbReference type="PROSITE" id="PS50157"/>
    </source>
</evidence>
<evidence type="ECO:0000256" key="8">
    <source>
        <dbReference type="ARBA" id="ARBA00023125"/>
    </source>
</evidence>
<dbReference type="Pfam" id="PF13912">
    <property type="entry name" value="zf-C2H2_6"/>
    <property type="match status" value="1"/>
</dbReference>
<feature type="compositionally biased region" description="Acidic residues" evidence="12">
    <location>
        <begin position="97"/>
        <end position="106"/>
    </location>
</feature>
<name>A0A1S3QKN1_SALSA</name>
<evidence type="ECO:0000256" key="5">
    <source>
        <dbReference type="ARBA" id="ARBA00022771"/>
    </source>
</evidence>
<evidence type="ECO:0000313" key="15">
    <source>
        <dbReference type="RefSeq" id="XP_045546613.1"/>
    </source>
</evidence>
<feature type="domain" description="C2H2-type" evidence="13">
    <location>
        <begin position="355"/>
        <end position="382"/>
    </location>
</feature>
<dbReference type="PROSITE" id="PS50157">
    <property type="entry name" value="ZINC_FINGER_C2H2_2"/>
    <property type="match status" value="9"/>
</dbReference>
<proteinExistence type="inferred from homology"/>
<dbReference type="GO" id="GO:0008270">
    <property type="term" value="F:zinc ion binding"/>
    <property type="evidence" value="ECO:0007669"/>
    <property type="project" value="UniProtKB-KW"/>
</dbReference>
<feature type="region of interest" description="Disordered" evidence="12">
    <location>
        <begin position="152"/>
        <end position="177"/>
    </location>
</feature>
<feature type="domain" description="C2H2-type" evidence="13">
    <location>
        <begin position="303"/>
        <end position="331"/>
    </location>
</feature>
<feature type="domain" description="C2H2-type" evidence="13">
    <location>
        <begin position="415"/>
        <end position="442"/>
    </location>
</feature>
<keyword evidence="3" id="KW-0479">Metal-binding</keyword>
<dbReference type="InterPro" id="IPR013087">
    <property type="entry name" value="Znf_C2H2_type"/>
</dbReference>
<dbReference type="GeneID" id="106593693"/>
<dbReference type="SMART" id="SM00355">
    <property type="entry name" value="ZnF_C2H2"/>
    <property type="match status" value="9"/>
</dbReference>
<feature type="compositionally biased region" description="Basic and acidic residues" evidence="12">
    <location>
        <begin position="152"/>
        <end position="164"/>
    </location>
</feature>
<dbReference type="FunFam" id="3.30.160.60:FF:000030">
    <property type="entry name" value="Zinc finger protein 628"/>
    <property type="match status" value="1"/>
</dbReference>
<sequence length="531" mass="59531">MNREEGVLMDEIEKRLWNLTEDNLRSLCEHHGHDGSEVKAMDHRSLRRKIMEEMWDNTDSMKSEEQGITWLVQLKEDIRRIQEDASGAPSSPLQAEDAVDCDEEWSGEGRAGLPSNGLEAESMSPRQSKDAADCDMEDTDWLPSNRLEAELSPERHTLEQRVRGDTSLPPPSTLPKTLCRVSPGSALIWGLKMVSVQLMDCRKPPGQKTRKKTHSYAQGRKSLATKDILERHLLTHTGEKQKNICAECGELFSTFSSLTRHLLTHTGEKCHVSETTCSECGKTFSTHSSLKRHLLTHTGEKPYICPRCGKSFNDPGNLKKHIFRTHSGEHFEEEPAENNVGSSEHDGAVKKQVLHPCAYCGKKLSTKTRLKIHLKTHTGEKPHVCPDCGKSFAFSPSLTKHQKLSHSEHGGVKRHECSVCGKVFNQPGALRSHQRTHTGEKPHLCSDCGKSFCFRSSLKRHQVLHAGDRAHVGLRTVCGKGFRDSGYLKKHQSIHSGEKPHLCSNCGKTFTSFLSLTNHSKSHRLDGNQFQ</sequence>
<dbReference type="RefSeq" id="XP_045546613.1">
    <property type="nucleotide sequence ID" value="XM_045690657.1"/>
</dbReference>
<dbReference type="Proteomes" id="UP001652741">
    <property type="component" value="Chromosome ssa12"/>
</dbReference>
<evidence type="ECO:0000256" key="6">
    <source>
        <dbReference type="ARBA" id="ARBA00022833"/>
    </source>
</evidence>
<dbReference type="FunFam" id="3.30.160.60:FF:000096">
    <property type="entry name" value="Zinc finger and BTB domain-containing protein 18 isoform 1"/>
    <property type="match status" value="1"/>
</dbReference>
<dbReference type="PANTHER" id="PTHR24379:SF123">
    <property type="entry name" value="ZINC FINGER AND BTB DOMAIN CONTAINING 17"/>
    <property type="match status" value="1"/>
</dbReference>
<keyword evidence="5 11" id="KW-0863">Zinc-finger</keyword>
<evidence type="ECO:0000256" key="2">
    <source>
        <dbReference type="ARBA" id="ARBA00006991"/>
    </source>
</evidence>
<evidence type="ECO:0000256" key="4">
    <source>
        <dbReference type="ARBA" id="ARBA00022737"/>
    </source>
</evidence>